<keyword evidence="8 10" id="KW-0067">ATP-binding</keyword>
<dbReference type="Gene3D" id="3.40.50.300">
    <property type="entry name" value="P-loop containing nucleotide triphosphate hydrolases"/>
    <property type="match status" value="1"/>
</dbReference>
<keyword evidence="12" id="KW-1185">Reference proteome</keyword>
<keyword evidence="4 10" id="KW-0698">rRNA processing</keyword>
<dbReference type="PANTHER" id="PTHR12595">
    <property type="entry name" value="POS9-ACTIVATING FACTOR FAP7-RELATED"/>
    <property type="match status" value="1"/>
</dbReference>
<comment type="caution">
    <text evidence="10">Lacks conserved residue(s) required for the propagation of feature annotation.</text>
</comment>
<accession>A0AA88GPD9</accession>
<evidence type="ECO:0000256" key="4">
    <source>
        <dbReference type="ARBA" id="ARBA00022552"/>
    </source>
</evidence>
<dbReference type="GO" id="GO:0005634">
    <property type="term" value="C:nucleus"/>
    <property type="evidence" value="ECO:0007669"/>
    <property type="project" value="UniProtKB-SubCell"/>
</dbReference>
<keyword evidence="2 10" id="KW-0963">Cytoplasm</keyword>
<dbReference type="RefSeq" id="XP_044547412.1">
    <property type="nucleotide sequence ID" value="XM_044695942.1"/>
</dbReference>
<dbReference type="InterPro" id="IPR027417">
    <property type="entry name" value="P-loop_NTPase"/>
</dbReference>
<feature type="binding site" evidence="10">
    <location>
        <position position="25"/>
    </location>
    <ligand>
        <name>ATP</name>
        <dbReference type="ChEBI" id="CHEBI:30616"/>
    </ligand>
</feature>
<dbReference type="EMBL" id="PYSW02000026">
    <property type="protein sequence ID" value="KAG2381733.1"/>
    <property type="molecule type" value="Genomic_DNA"/>
</dbReference>
<evidence type="ECO:0000256" key="9">
    <source>
        <dbReference type="ARBA" id="ARBA00023242"/>
    </source>
</evidence>
<dbReference type="GO" id="GO:0006364">
    <property type="term" value="P:rRNA processing"/>
    <property type="evidence" value="ECO:0007669"/>
    <property type="project" value="UniProtKB-KW"/>
</dbReference>
<dbReference type="FunFam" id="3.40.50.300:FF:000372">
    <property type="entry name" value="Adenylate kinase isoenzyme 6 homolog"/>
    <property type="match status" value="1"/>
</dbReference>
<keyword evidence="3 10" id="KW-0690">Ribosome biogenesis</keyword>
<dbReference type="Proteomes" id="UP000816034">
    <property type="component" value="Unassembled WGS sequence"/>
</dbReference>
<dbReference type="AlphaFoldDB" id="A0AA88GPD9"/>
<dbReference type="GO" id="GO:0005737">
    <property type="term" value="C:cytoplasm"/>
    <property type="evidence" value="ECO:0007669"/>
    <property type="project" value="UniProtKB-SubCell"/>
</dbReference>
<dbReference type="Pfam" id="PF13238">
    <property type="entry name" value="AAA_18"/>
    <property type="match status" value="1"/>
</dbReference>
<sequence>MQTSPSLRRYPNILLTGTPGVGKTILSEAVINSLKEKFNLTNYVYLNVSEIAKKEQFLEEYDEERDTHVLDEDKLLDYLEEQLSDMEKGYILDYHSSELFPERWIDYVIVLRCETNILFQRLQKRGYADKKVQENVDCEIFQVCLDEAVESYKPEIVFEKQNCTILDLNNNAEFIVGLIQNKLQQQSNNC</sequence>
<evidence type="ECO:0000256" key="5">
    <source>
        <dbReference type="ARBA" id="ARBA00022679"/>
    </source>
</evidence>
<evidence type="ECO:0000256" key="8">
    <source>
        <dbReference type="ARBA" id="ARBA00022840"/>
    </source>
</evidence>
<keyword evidence="7 10" id="KW-0418">Kinase</keyword>
<dbReference type="GO" id="GO:0004017">
    <property type="term" value="F:AMP kinase activity"/>
    <property type="evidence" value="ECO:0007669"/>
    <property type="project" value="UniProtKB-UniRule"/>
</dbReference>
<comment type="subunit">
    <text evidence="10">Interacts with small ribosomal subunit protein uS11. Not a structural component of 43S pre-ribosomes, but transiently interacts with them by binding to uS11.</text>
</comment>
<dbReference type="SUPFAM" id="SSF52540">
    <property type="entry name" value="P-loop containing nucleoside triphosphate hydrolases"/>
    <property type="match status" value="1"/>
</dbReference>
<dbReference type="GeneID" id="68098571"/>
<dbReference type="InterPro" id="IPR020618">
    <property type="entry name" value="Adenyl_kinase_AK6"/>
</dbReference>
<dbReference type="GO" id="GO:0016887">
    <property type="term" value="F:ATP hydrolysis activity"/>
    <property type="evidence" value="ECO:0007669"/>
    <property type="project" value="UniProtKB-UniRule"/>
</dbReference>
<name>A0AA88GPD9_NAELO</name>
<feature type="binding site" evidence="10">
    <location>
        <position position="20"/>
    </location>
    <ligand>
        <name>ATP</name>
        <dbReference type="ChEBI" id="CHEBI:30616"/>
    </ligand>
</feature>
<evidence type="ECO:0000256" key="7">
    <source>
        <dbReference type="ARBA" id="ARBA00022777"/>
    </source>
</evidence>
<comment type="catalytic activity">
    <reaction evidence="10">
        <text>ATP + H2O = ADP + phosphate + H(+)</text>
        <dbReference type="Rhea" id="RHEA:13065"/>
        <dbReference type="ChEBI" id="CHEBI:15377"/>
        <dbReference type="ChEBI" id="CHEBI:15378"/>
        <dbReference type="ChEBI" id="CHEBI:30616"/>
        <dbReference type="ChEBI" id="CHEBI:43474"/>
        <dbReference type="ChEBI" id="CHEBI:456216"/>
    </reaction>
</comment>
<evidence type="ECO:0000256" key="2">
    <source>
        <dbReference type="ARBA" id="ARBA00022490"/>
    </source>
</evidence>
<comment type="subcellular location">
    <subcellularLocation>
        <location evidence="10">Cytoplasm</location>
    </subcellularLocation>
    <subcellularLocation>
        <location evidence="10">Nucleus</location>
    </subcellularLocation>
</comment>
<comment type="similarity">
    <text evidence="10">Belongs to the adenylate kinase family. AK6 subfamily.</text>
</comment>
<keyword evidence="6 10" id="KW-0547">Nucleotide-binding</keyword>
<dbReference type="GO" id="GO:0042274">
    <property type="term" value="P:ribosomal small subunit biogenesis"/>
    <property type="evidence" value="ECO:0007669"/>
    <property type="project" value="UniProtKB-UniRule"/>
</dbReference>
<evidence type="ECO:0000256" key="6">
    <source>
        <dbReference type="ARBA" id="ARBA00022741"/>
    </source>
</evidence>
<dbReference type="HAMAP" id="MF_00039">
    <property type="entry name" value="Adenylate_kinase_AK6"/>
    <property type="match status" value="1"/>
</dbReference>
<dbReference type="PANTHER" id="PTHR12595:SF0">
    <property type="entry name" value="ADENYLATE KINASE ISOENZYME 6"/>
    <property type="match status" value="1"/>
</dbReference>
<gene>
    <name evidence="11" type="ORF">C9374_006117</name>
</gene>
<feature type="binding site" evidence="10">
    <location>
        <position position="125"/>
    </location>
    <ligand>
        <name>ATP</name>
        <dbReference type="ChEBI" id="CHEBI:30616"/>
    </ligand>
</feature>
<comment type="function">
    <text evidence="10">Broad-specificity nucleoside monophosphate (NMP) kinase that catalyzes the reversible transfer of the terminal phosphate group between nucleoside triphosphates and monophosphates. Has also ATPase activity. Involved in the late cytoplasmic maturation steps of the 40S ribosomal particles, specifically 18S rRNA maturation. While NMP activity is not required for ribosome maturation, ATPase activity is. Associates transiently with small ribosomal subunit protein uS11. ATP hydrolysis breaks the interaction with uS11. May temporarily remove uS11 from the ribosome to enable a conformational change of the ribosomal RNA that is needed for the final maturation step of the small ribosomal subunit. Its NMP activity may have a role in nuclear energy homeostasis.</text>
</comment>
<comment type="catalytic activity">
    <reaction evidence="1 10">
        <text>AMP + ATP = 2 ADP</text>
        <dbReference type="Rhea" id="RHEA:12973"/>
        <dbReference type="ChEBI" id="CHEBI:30616"/>
        <dbReference type="ChEBI" id="CHEBI:456215"/>
        <dbReference type="ChEBI" id="CHEBI:456216"/>
        <dbReference type="EC" id="2.7.4.3"/>
    </reaction>
</comment>
<dbReference type="GO" id="GO:0005524">
    <property type="term" value="F:ATP binding"/>
    <property type="evidence" value="ECO:0007669"/>
    <property type="project" value="UniProtKB-KW"/>
</dbReference>
<proteinExistence type="inferred from homology"/>
<dbReference type="EC" id="2.7.4.3" evidence="10"/>
<keyword evidence="5 10" id="KW-0808">Transferase</keyword>
<evidence type="ECO:0000313" key="12">
    <source>
        <dbReference type="Proteomes" id="UP000816034"/>
    </source>
</evidence>
<feature type="region of interest" description="LID" evidence="10">
    <location>
        <begin position="124"/>
        <end position="134"/>
    </location>
</feature>
<feature type="region of interest" description="NMPbind" evidence="10">
    <location>
        <begin position="47"/>
        <end position="70"/>
    </location>
</feature>
<comment type="caution">
    <text evidence="11">The sequence shown here is derived from an EMBL/GenBank/DDBJ whole genome shotgun (WGS) entry which is preliminary data.</text>
</comment>
<feature type="binding site" evidence="10">
    <location>
        <position position="24"/>
    </location>
    <ligand>
        <name>ATP</name>
        <dbReference type="ChEBI" id="CHEBI:30616"/>
    </ligand>
</feature>
<reference evidence="11 12" key="1">
    <citation type="journal article" date="2018" name="BMC Genomics">
        <title>The genome of Naegleria lovaniensis, the basis for a comparative approach to unravel pathogenicity factors of the human pathogenic amoeba N. fowleri.</title>
        <authorList>
            <person name="Liechti N."/>
            <person name="Schurch N."/>
            <person name="Bruggmann R."/>
            <person name="Wittwer M."/>
        </authorList>
    </citation>
    <scope>NUCLEOTIDE SEQUENCE [LARGE SCALE GENOMIC DNA]</scope>
    <source>
        <strain evidence="11 12">ATCC 30569</strain>
    </source>
</reference>
<evidence type="ECO:0000313" key="11">
    <source>
        <dbReference type="EMBL" id="KAG2381733.1"/>
    </source>
</evidence>
<feature type="binding site" evidence="10">
    <location>
        <position position="22"/>
    </location>
    <ligand>
        <name>ATP</name>
        <dbReference type="ChEBI" id="CHEBI:30616"/>
    </ligand>
</feature>
<protein>
    <recommendedName>
        <fullName evidence="10">Adenylate kinase isoenzyme 6 homolog</fullName>
        <shortName evidence="10">AK6</shortName>
        <ecNumber evidence="10">2.7.4.3</ecNumber>
    </recommendedName>
    <alternativeName>
        <fullName evidence="10">Dual activity adenylate kinase/ATPase</fullName>
        <shortName evidence="10">AK/ATPase</shortName>
    </alternativeName>
</protein>
<evidence type="ECO:0000256" key="3">
    <source>
        <dbReference type="ARBA" id="ARBA00022517"/>
    </source>
</evidence>
<evidence type="ECO:0000256" key="10">
    <source>
        <dbReference type="HAMAP-Rule" id="MF_03173"/>
    </source>
</evidence>
<evidence type="ECO:0000256" key="1">
    <source>
        <dbReference type="ARBA" id="ARBA00000582"/>
    </source>
</evidence>
<feature type="binding site" evidence="10">
    <location>
        <position position="23"/>
    </location>
    <ligand>
        <name>ATP</name>
        <dbReference type="ChEBI" id="CHEBI:30616"/>
    </ligand>
</feature>
<organism evidence="11 12">
    <name type="scientific">Naegleria lovaniensis</name>
    <name type="common">Amoeba</name>
    <dbReference type="NCBI Taxonomy" id="51637"/>
    <lineage>
        <taxon>Eukaryota</taxon>
        <taxon>Discoba</taxon>
        <taxon>Heterolobosea</taxon>
        <taxon>Tetramitia</taxon>
        <taxon>Eutetramitia</taxon>
        <taxon>Vahlkampfiidae</taxon>
        <taxon>Naegleria</taxon>
    </lineage>
</organism>
<keyword evidence="9 10" id="KW-0539">Nucleus</keyword>